<evidence type="ECO:0000259" key="2">
    <source>
        <dbReference type="Pfam" id="PF08327"/>
    </source>
</evidence>
<feature type="domain" description="Activator of Hsp90 ATPase homologue 1/2-like C-terminal" evidence="2">
    <location>
        <begin position="160"/>
        <end position="285"/>
    </location>
</feature>
<evidence type="ECO:0000256" key="1">
    <source>
        <dbReference type="ARBA" id="ARBA00006817"/>
    </source>
</evidence>
<dbReference type="RefSeq" id="WP_341415848.1">
    <property type="nucleotide sequence ID" value="NZ_JBBPCC010000007.1"/>
</dbReference>
<evidence type="ECO:0000313" key="4">
    <source>
        <dbReference type="Proteomes" id="UP001469365"/>
    </source>
</evidence>
<evidence type="ECO:0000313" key="3">
    <source>
        <dbReference type="EMBL" id="MEK8128758.1"/>
    </source>
</evidence>
<dbReference type="CDD" id="cd08900">
    <property type="entry name" value="SRPBCC_CalC_Aha1-like_7"/>
    <property type="match status" value="1"/>
</dbReference>
<dbReference type="CDD" id="cd08894">
    <property type="entry name" value="SRPBCC_CalC_Aha1-like_1"/>
    <property type="match status" value="1"/>
</dbReference>
<comment type="caution">
    <text evidence="3">The sequence shown here is derived from an EMBL/GenBank/DDBJ whole genome shotgun (WGS) entry which is preliminary data.</text>
</comment>
<keyword evidence="4" id="KW-1185">Reference proteome</keyword>
<comment type="similarity">
    <text evidence="1">Belongs to the AHA1 family.</text>
</comment>
<sequence>MKPRFTTHSTFRIERNYRATAERVFAAWSDRSAKARWFQPAEDFDFRVGGREISRGGPPGGPVFTFEAHYQEIVPHERLVYTYSLDQGDIRISVSIATIEFIPTSDGVKMIFTEQGTFFDGHDMPEQRELGTHDMLDLLGKSLGESNAETFELISRRKFDAPMDEVYRAWTEPELLAQWWGPNGFTNTFHTFDVRPGGVWEYTMHGPGGANYPNRSVFHEVTSERIVLRHESSPHFMLTGTFESVSGGTELTFRQTFESGSDYHKLKSMCEEANEQNLDRLGALLTAQTKKS</sequence>
<dbReference type="EMBL" id="JBBPCC010000007">
    <property type="protein sequence ID" value="MEK8128758.1"/>
    <property type="molecule type" value="Genomic_DNA"/>
</dbReference>
<dbReference type="InterPro" id="IPR013538">
    <property type="entry name" value="ASHA1/2-like_C"/>
</dbReference>
<organism evidence="3 4">
    <name type="scientific">Paenibacillus filicis</name>
    <dbReference type="NCBI Taxonomy" id="669464"/>
    <lineage>
        <taxon>Bacteria</taxon>
        <taxon>Bacillati</taxon>
        <taxon>Bacillota</taxon>
        <taxon>Bacilli</taxon>
        <taxon>Bacillales</taxon>
        <taxon>Paenibacillaceae</taxon>
        <taxon>Paenibacillus</taxon>
    </lineage>
</organism>
<dbReference type="Gene3D" id="3.30.530.20">
    <property type="match status" value="2"/>
</dbReference>
<accession>A0ABU9DLX3</accession>
<dbReference type="SUPFAM" id="SSF55961">
    <property type="entry name" value="Bet v1-like"/>
    <property type="match status" value="2"/>
</dbReference>
<gene>
    <name evidence="3" type="ORF">WMW72_12660</name>
</gene>
<dbReference type="Proteomes" id="UP001469365">
    <property type="component" value="Unassembled WGS sequence"/>
</dbReference>
<reference evidence="3 4" key="1">
    <citation type="submission" date="2024-04" db="EMBL/GenBank/DDBJ databases">
        <title>draft genome sequnece of Paenibacillus filicis.</title>
        <authorList>
            <person name="Kim D.-U."/>
        </authorList>
    </citation>
    <scope>NUCLEOTIDE SEQUENCE [LARGE SCALE GENOMIC DNA]</scope>
    <source>
        <strain evidence="3 4">KACC14197</strain>
    </source>
</reference>
<protein>
    <submittedName>
        <fullName evidence="3">SRPBCC family protein</fullName>
    </submittedName>
</protein>
<proteinExistence type="inferred from homology"/>
<dbReference type="InterPro" id="IPR023393">
    <property type="entry name" value="START-like_dom_sf"/>
</dbReference>
<name>A0ABU9DLX3_9BACL</name>
<feature type="domain" description="Activator of Hsp90 ATPase homologue 1/2-like C-terminal" evidence="2">
    <location>
        <begin position="19"/>
        <end position="141"/>
    </location>
</feature>
<dbReference type="Pfam" id="PF08327">
    <property type="entry name" value="AHSA1"/>
    <property type="match status" value="2"/>
</dbReference>